<organism evidence="3 4">
    <name type="scientific">Clarias magur</name>
    <name type="common">Asian catfish</name>
    <name type="synonym">Macropteronotus magur</name>
    <dbReference type="NCBI Taxonomy" id="1594786"/>
    <lineage>
        <taxon>Eukaryota</taxon>
        <taxon>Metazoa</taxon>
        <taxon>Chordata</taxon>
        <taxon>Craniata</taxon>
        <taxon>Vertebrata</taxon>
        <taxon>Euteleostomi</taxon>
        <taxon>Actinopterygii</taxon>
        <taxon>Neopterygii</taxon>
        <taxon>Teleostei</taxon>
        <taxon>Ostariophysi</taxon>
        <taxon>Siluriformes</taxon>
        <taxon>Clariidae</taxon>
        <taxon>Clarias</taxon>
    </lineage>
</organism>
<gene>
    <name evidence="3" type="ORF">DAT39_009817</name>
</gene>
<feature type="coiled-coil region" evidence="1">
    <location>
        <begin position="70"/>
        <end position="125"/>
    </location>
</feature>
<comment type="caution">
    <text evidence="3">The sequence shown here is derived from an EMBL/GenBank/DDBJ whole genome shotgun (WGS) entry which is preliminary data.</text>
</comment>
<feature type="compositionally biased region" description="Basic and acidic residues" evidence="2">
    <location>
        <begin position="1"/>
        <end position="13"/>
    </location>
</feature>
<evidence type="ECO:0000256" key="2">
    <source>
        <dbReference type="SAM" id="MobiDB-lite"/>
    </source>
</evidence>
<accession>A0A8J4X3Q8</accession>
<dbReference type="AlphaFoldDB" id="A0A8J4X3Q8"/>
<evidence type="ECO:0000256" key="1">
    <source>
        <dbReference type="SAM" id="Coils"/>
    </source>
</evidence>
<reference evidence="3" key="1">
    <citation type="submission" date="2020-07" db="EMBL/GenBank/DDBJ databases">
        <title>Clarias magur genome sequencing, assembly and annotation.</title>
        <authorList>
            <person name="Kushwaha B."/>
            <person name="Kumar R."/>
            <person name="Das P."/>
            <person name="Joshi C.G."/>
            <person name="Kumar D."/>
            <person name="Nagpure N.S."/>
            <person name="Pandey M."/>
            <person name="Agarwal S."/>
            <person name="Srivastava S."/>
            <person name="Singh M."/>
            <person name="Sahoo L."/>
            <person name="Jayasankar P."/>
            <person name="Meher P.K."/>
            <person name="Koringa P.G."/>
            <person name="Iquebal M.A."/>
            <person name="Das S.P."/>
            <person name="Bit A."/>
            <person name="Patnaik S."/>
            <person name="Patel N."/>
            <person name="Shah T.M."/>
            <person name="Hinsu A."/>
            <person name="Jena J.K."/>
        </authorList>
    </citation>
    <scope>NUCLEOTIDE SEQUENCE</scope>
    <source>
        <strain evidence="3">CIFAMagur01</strain>
        <tissue evidence="3">Testis</tissue>
    </source>
</reference>
<name>A0A8J4X3Q8_CLAMG</name>
<keyword evidence="4" id="KW-1185">Reference proteome</keyword>
<protein>
    <submittedName>
        <fullName evidence="3">Cytoplasmic dynein 2 heavy chain 1-like protein</fullName>
    </submittedName>
</protein>
<dbReference type="OrthoDB" id="8843611at2759"/>
<keyword evidence="1" id="KW-0175">Coiled coil</keyword>
<sequence length="152" mass="17837">MDHDYNLSVPREECDNEDIEDLEVDDKTSKDDKINWAHTPTKSLNPKKARVARARSLEDEDTAAAILQAVNSLTQKMDEQTALLRKFEKRIDRNTTEIRKNKEGITELQEKVIELQKENKSLRSSCEEHARYKRRWNLRLTGLPEKDDENTR</sequence>
<proteinExistence type="predicted"/>
<dbReference type="Proteomes" id="UP000727407">
    <property type="component" value="Unassembled WGS sequence"/>
</dbReference>
<feature type="region of interest" description="Disordered" evidence="2">
    <location>
        <begin position="1"/>
        <end position="49"/>
    </location>
</feature>
<dbReference type="EMBL" id="QNUK01000134">
    <property type="protein sequence ID" value="KAF5900511.1"/>
    <property type="molecule type" value="Genomic_DNA"/>
</dbReference>
<feature type="compositionally biased region" description="Basic and acidic residues" evidence="2">
    <location>
        <begin position="25"/>
        <end position="35"/>
    </location>
</feature>
<evidence type="ECO:0000313" key="4">
    <source>
        <dbReference type="Proteomes" id="UP000727407"/>
    </source>
</evidence>
<feature type="compositionally biased region" description="Acidic residues" evidence="2">
    <location>
        <begin position="14"/>
        <end position="24"/>
    </location>
</feature>
<evidence type="ECO:0000313" key="3">
    <source>
        <dbReference type="EMBL" id="KAF5900511.1"/>
    </source>
</evidence>